<dbReference type="AlphaFoldDB" id="D5AAP5"/>
<evidence type="ECO:0000313" key="2">
    <source>
        <dbReference type="EMBL" id="ADE76614.1"/>
    </source>
</evidence>
<evidence type="ECO:0000256" key="1">
    <source>
        <dbReference type="SAM" id="MobiDB-lite"/>
    </source>
</evidence>
<dbReference type="PANTHER" id="PTHR36345:SF1">
    <property type="entry name" value="CCG-BINDING PROTEIN 1"/>
    <property type="match status" value="1"/>
</dbReference>
<reference evidence="2" key="1">
    <citation type="submission" date="2010-04" db="EMBL/GenBank/DDBJ databases">
        <authorList>
            <person name="Reid K.E."/>
            <person name="Liao N."/>
            <person name="Chan S."/>
            <person name="Docking R."/>
            <person name="Taylor G."/>
            <person name="Moore R."/>
            <person name="Mayo M."/>
            <person name="Munro S."/>
            <person name="King J."/>
            <person name="Yanchuk A."/>
            <person name="Holt R."/>
            <person name="Jones S."/>
            <person name="Marra M."/>
            <person name="Ritland C.E."/>
            <person name="Ritland K."/>
            <person name="Bohlmann J."/>
        </authorList>
    </citation>
    <scope>NUCLEOTIDE SEQUENCE</scope>
    <source>
        <tissue evidence="2">Bud</tissue>
    </source>
</reference>
<protein>
    <submittedName>
        <fullName evidence="2">Uncharacterized protein</fullName>
    </submittedName>
</protein>
<sequence length="236" mass="26748">MIGISNNSRWSKGCALPIHIHGGGRLVDIRHRNVIAQKMSAAAPVPFPTPDEKSVGGFKQPRGEVPKMLEPFSRSKLTRSIREPSLIQKAEAAIRDRCCLLEGDESFECWEAFFEFQDMKKDCKTQAGSVSSSSWDRVENLVRQSEGVKSLIENVHMIAKASKIHNIKHNNGPQTDPPLKEEWRRPFPEPDGLPKTQQEVEEEEKAMMPESSYTRLLRTKGCFPAWYSPHPDHETD</sequence>
<name>D5AAP5_PICSI</name>
<dbReference type="InterPro" id="IPR037502">
    <property type="entry name" value="CBP1"/>
</dbReference>
<organism evidence="2">
    <name type="scientific">Picea sitchensis</name>
    <name type="common">Sitka spruce</name>
    <name type="synonym">Pinus sitchensis</name>
    <dbReference type="NCBI Taxonomy" id="3332"/>
    <lineage>
        <taxon>Eukaryota</taxon>
        <taxon>Viridiplantae</taxon>
        <taxon>Streptophyta</taxon>
        <taxon>Embryophyta</taxon>
        <taxon>Tracheophyta</taxon>
        <taxon>Spermatophyta</taxon>
        <taxon>Pinopsida</taxon>
        <taxon>Pinidae</taxon>
        <taxon>Conifers I</taxon>
        <taxon>Pinales</taxon>
        <taxon>Pinaceae</taxon>
        <taxon>Picea</taxon>
    </lineage>
</organism>
<feature type="compositionally biased region" description="Basic and acidic residues" evidence="1">
    <location>
        <begin position="178"/>
        <end position="188"/>
    </location>
</feature>
<dbReference type="EMBL" id="BT123285">
    <property type="protein sequence ID" value="ADE76614.1"/>
    <property type="molecule type" value="mRNA"/>
</dbReference>
<accession>D5AAP5</accession>
<feature type="region of interest" description="Disordered" evidence="1">
    <location>
        <begin position="167"/>
        <end position="212"/>
    </location>
</feature>
<dbReference type="GO" id="GO:0005634">
    <property type="term" value="C:nucleus"/>
    <property type="evidence" value="ECO:0007669"/>
    <property type="project" value="TreeGrafter"/>
</dbReference>
<dbReference type="GO" id="GO:0010183">
    <property type="term" value="P:pollen tube guidance"/>
    <property type="evidence" value="ECO:0007669"/>
    <property type="project" value="InterPro"/>
</dbReference>
<dbReference type="GO" id="GO:0005829">
    <property type="term" value="C:cytosol"/>
    <property type="evidence" value="ECO:0007669"/>
    <property type="project" value="TreeGrafter"/>
</dbReference>
<dbReference type="PANTHER" id="PTHR36345">
    <property type="entry name" value="CCG-BINDING PROTEIN 1"/>
    <property type="match status" value="1"/>
</dbReference>
<dbReference type="GO" id="GO:0036033">
    <property type="term" value="F:mediator complex binding"/>
    <property type="evidence" value="ECO:0007669"/>
    <property type="project" value="InterPro"/>
</dbReference>
<proteinExistence type="evidence at transcript level"/>